<dbReference type="Gramene" id="EOY20606">
    <property type="protein sequence ID" value="EOY20606"/>
    <property type="gene ID" value="TCM_011983"/>
</dbReference>
<gene>
    <name evidence="1" type="ORF">TCM_011983</name>
</gene>
<dbReference type="HOGENOM" id="CLU_2799110_0_0_1"/>
<evidence type="ECO:0000313" key="1">
    <source>
        <dbReference type="EMBL" id="EOY20606.1"/>
    </source>
</evidence>
<dbReference type="EMBL" id="CM001881">
    <property type="protein sequence ID" value="EOY20606.1"/>
    <property type="molecule type" value="Genomic_DNA"/>
</dbReference>
<protein>
    <submittedName>
        <fullName evidence="1">Uncharacterized protein</fullName>
    </submittedName>
</protein>
<evidence type="ECO:0000313" key="2">
    <source>
        <dbReference type="Proteomes" id="UP000026915"/>
    </source>
</evidence>
<organism evidence="1 2">
    <name type="scientific">Theobroma cacao</name>
    <name type="common">Cacao</name>
    <name type="synonym">Cocoa</name>
    <dbReference type="NCBI Taxonomy" id="3641"/>
    <lineage>
        <taxon>Eukaryota</taxon>
        <taxon>Viridiplantae</taxon>
        <taxon>Streptophyta</taxon>
        <taxon>Embryophyta</taxon>
        <taxon>Tracheophyta</taxon>
        <taxon>Spermatophyta</taxon>
        <taxon>Magnoliopsida</taxon>
        <taxon>eudicotyledons</taxon>
        <taxon>Gunneridae</taxon>
        <taxon>Pentapetalae</taxon>
        <taxon>rosids</taxon>
        <taxon>malvids</taxon>
        <taxon>Malvales</taxon>
        <taxon>Malvaceae</taxon>
        <taxon>Byttnerioideae</taxon>
        <taxon>Theobroma</taxon>
    </lineage>
</organism>
<dbReference type="AlphaFoldDB" id="A0A061FTT8"/>
<dbReference type="InParanoid" id="A0A061FTT8"/>
<accession>A0A061FTT8</accession>
<reference evidence="1 2" key="1">
    <citation type="journal article" date="2013" name="Genome Biol.">
        <title>The genome sequence of the most widely cultivated cacao type and its use to identify candidate genes regulating pod color.</title>
        <authorList>
            <person name="Motamayor J.C."/>
            <person name="Mockaitis K."/>
            <person name="Schmutz J."/>
            <person name="Haiminen N."/>
            <person name="Iii D.L."/>
            <person name="Cornejo O."/>
            <person name="Findley S.D."/>
            <person name="Zheng P."/>
            <person name="Utro F."/>
            <person name="Royaert S."/>
            <person name="Saski C."/>
            <person name="Jenkins J."/>
            <person name="Podicheti R."/>
            <person name="Zhao M."/>
            <person name="Scheffler B.E."/>
            <person name="Stack J.C."/>
            <person name="Feltus F.A."/>
            <person name="Mustiga G.M."/>
            <person name="Amores F."/>
            <person name="Phillips W."/>
            <person name="Marelli J.P."/>
            <person name="May G.D."/>
            <person name="Shapiro H."/>
            <person name="Ma J."/>
            <person name="Bustamante C.D."/>
            <person name="Schnell R.J."/>
            <person name="Main D."/>
            <person name="Gilbert D."/>
            <person name="Parida L."/>
            <person name="Kuhn D.N."/>
        </authorList>
    </citation>
    <scope>NUCLEOTIDE SEQUENCE [LARGE SCALE GENOMIC DNA]</scope>
    <source>
        <strain evidence="2">cv. Matina 1-6</strain>
    </source>
</reference>
<name>A0A061FTT8_THECC</name>
<keyword evidence="2" id="KW-1185">Reference proteome</keyword>
<sequence>MHWDGIIRPFVSGFGLAIGLQADRSISLDKDSLVSNSLTLQQNSCTLFLTLPYENLHASTHLIQQVNL</sequence>
<dbReference type="Proteomes" id="UP000026915">
    <property type="component" value="Chromosome 3"/>
</dbReference>
<proteinExistence type="predicted"/>